<evidence type="ECO:0000256" key="7">
    <source>
        <dbReference type="ARBA" id="ARBA00022694"/>
    </source>
</evidence>
<dbReference type="InterPro" id="IPR059073">
    <property type="entry name" value="TRMT11_N"/>
</dbReference>
<feature type="domain" description="Ribosomal RNA large subunit methyltransferase K/L-like methyltransferase" evidence="17">
    <location>
        <begin position="205"/>
        <end position="335"/>
    </location>
</feature>
<evidence type="ECO:0000256" key="14">
    <source>
        <dbReference type="ARBA" id="ARBA00075308"/>
    </source>
</evidence>
<name>A0ABM3K757_BACDO</name>
<dbReference type="Pfam" id="PF01170">
    <property type="entry name" value="UPF0020"/>
    <property type="match status" value="1"/>
</dbReference>
<evidence type="ECO:0000256" key="9">
    <source>
        <dbReference type="ARBA" id="ARBA00050985"/>
    </source>
</evidence>
<organism evidence="19 20">
    <name type="scientific">Bactrocera dorsalis</name>
    <name type="common">Oriental fruit fly</name>
    <name type="synonym">Dacus dorsalis</name>
    <dbReference type="NCBI Taxonomy" id="27457"/>
    <lineage>
        <taxon>Eukaryota</taxon>
        <taxon>Metazoa</taxon>
        <taxon>Ecdysozoa</taxon>
        <taxon>Arthropoda</taxon>
        <taxon>Hexapoda</taxon>
        <taxon>Insecta</taxon>
        <taxon>Pterygota</taxon>
        <taxon>Neoptera</taxon>
        <taxon>Endopterygota</taxon>
        <taxon>Diptera</taxon>
        <taxon>Brachycera</taxon>
        <taxon>Muscomorpha</taxon>
        <taxon>Tephritoidea</taxon>
        <taxon>Tephritidae</taxon>
        <taxon>Bactrocera</taxon>
        <taxon>Bactrocera</taxon>
    </lineage>
</organism>
<evidence type="ECO:0000256" key="2">
    <source>
        <dbReference type="ARBA" id="ARBA00022490"/>
    </source>
</evidence>
<comment type="similarity">
    <text evidence="15">Belongs to the class I-like SAM-binding methyltransferase superfamily. TRM11 methyltransferase family.</text>
</comment>
<feature type="compositionally biased region" description="Basic and acidic residues" evidence="16">
    <location>
        <begin position="330"/>
        <end position="339"/>
    </location>
</feature>
<dbReference type="PANTHER" id="PTHR13370:SF3">
    <property type="entry name" value="TRNA (GUANINE(10)-N2)-METHYLTRANSFERASE HOMOLOG"/>
    <property type="match status" value="1"/>
</dbReference>
<keyword evidence="8 15" id="KW-0694">RNA-binding</keyword>
<reference evidence="20" key="1">
    <citation type="submission" date="2025-08" db="UniProtKB">
        <authorList>
            <consortium name="RefSeq"/>
        </authorList>
    </citation>
    <scope>IDENTIFICATION</scope>
    <source>
        <tissue evidence="20">Adult</tissue>
    </source>
</reference>
<comment type="function">
    <text evidence="10">Catalytic subunit of the TRMT11-TRM112 methyltransferase complex, that specifically mediates the S-adenosyl-L-methionine-dependent N(2)-methylation of guanosine nucleotide at position 10 (m2G10) in tRNAs. This is one of the major tRNA (guanine-N(2))-methyltransferases.</text>
</comment>
<keyword evidence="7 15" id="KW-0819">tRNA processing</keyword>
<keyword evidence="4 15" id="KW-0489">Methyltransferase</keyword>
<evidence type="ECO:0000256" key="6">
    <source>
        <dbReference type="ARBA" id="ARBA00022691"/>
    </source>
</evidence>
<dbReference type="InterPro" id="IPR029063">
    <property type="entry name" value="SAM-dependent_MTases_sf"/>
</dbReference>
<dbReference type="PANTHER" id="PTHR13370">
    <property type="entry name" value="RNA METHYLASE-RELATED"/>
    <property type="match status" value="1"/>
</dbReference>
<sequence length="501" mass="58198">MTNSWKKYILWFAQEHLDFRVAEFNSIIKLFGLKHRKLNDNTLVRSLNIIYKFLISFDKQKPFWIVEFANEESAIKFASRSVSLRSIYELWGHSNNLKSFHEKLQDSIKTKENLMDPYIQKSFKIVVETYNKHISQKEKVEKIETLEYLPFQGEVDLKTPQTEWCYIEFYGLDPTAVPSEPDDILFGRLVANGQRDLIKELSLKKRKFIGNTSMDAQLSLLMVNQALVNNGDLVLDPFVGTGSLLVSAAKFGGYVLGADIDFMMLHGRSRPSRITQKVRERDERVRANLEQYGCGDRYIDVIISDFSNPLWRQGVEFDAIITDPPYGIRESTEKVESKTTSKQNTRSKDMPHYPSTSHYSLQQLYVDLLQFSAHHLKVGGRLVCWLPYHRDDYTSEMIPQHSSLVLVGNSEQPLSGLTSRRLLTYEKRDINAPDSAQLSYQLSNSYDFRDRYFNNAPESRTERRMRKAEQREIGRIEALKRGKVIIDNKEAKNNLNKSRFQ</sequence>
<dbReference type="Gene3D" id="3.40.50.150">
    <property type="entry name" value="Vaccinia Virus protein VP39"/>
    <property type="match status" value="1"/>
</dbReference>
<keyword evidence="6 15" id="KW-0949">S-adenosyl-L-methionine</keyword>
<evidence type="ECO:0000256" key="13">
    <source>
        <dbReference type="ARBA" id="ARBA00067484"/>
    </source>
</evidence>
<feature type="domain" description="tRNA (guanine(10)-N(2))-methyltransferase TRMT11 N-terminal" evidence="18">
    <location>
        <begin position="6"/>
        <end position="195"/>
    </location>
</feature>
<keyword evidence="19" id="KW-1185">Reference proteome</keyword>
<evidence type="ECO:0000256" key="4">
    <source>
        <dbReference type="ARBA" id="ARBA00022603"/>
    </source>
</evidence>
<dbReference type="EC" id="2.1.1.214" evidence="12"/>
<evidence type="ECO:0000259" key="18">
    <source>
        <dbReference type="Pfam" id="PF25904"/>
    </source>
</evidence>
<gene>
    <name evidence="20" type="primary">LOC105231744</name>
</gene>
<proteinExistence type="inferred from homology"/>
<dbReference type="PROSITE" id="PS00092">
    <property type="entry name" value="N6_MTASE"/>
    <property type="match status" value="1"/>
</dbReference>
<keyword evidence="2" id="KW-0963">Cytoplasm</keyword>
<dbReference type="InterPro" id="IPR016691">
    <property type="entry name" value="TRMT11"/>
</dbReference>
<protein>
    <recommendedName>
        <fullName evidence="13">tRNA (guanine(10)-N(2))-methyltransferase TRMT11</fullName>
        <ecNumber evidence="12">2.1.1.214</ecNumber>
    </recommendedName>
    <alternativeName>
        <fullName evidence="14">tRNA methyltransferase 11 homolog</fullName>
    </alternativeName>
</protein>
<keyword evidence="3 15" id="KW-0820">tRNA-binding</keyword>
<evidence type="ECO:0000256" key="16">
    <source>
        <dbReference type="SAM" id="MobiDB-lite"/>
    </source>
</evidence>
<evidence type="ECO:0000256" key="11">
    <source>
        <dbReference type="ARBA" id="ARBA00065434"/>
    </source>
</evidence>
<dbReference type="SUPFAM" id="SSF53335">
    <property type="entry name" value="S-adenosyl-L-methionine-dependent methyltransferases"/>
    <property type="match status" value="1"/>
</dbReference>
<dbReference type="GeneID" id="105231744"/>
<evidence type="ECO:0000259" key="17">
    <source>
        <dbReference type="Pfam" id="PF01170"/>
    </source>
</evidence>
<evidence type="ECO:0000256" key="12">
    <source>
        <dbReference type="ARBA" id="ARBA00066937"/>
    </source>
</evidence>
<dbReference type="PRINTS" id="PR00507">
    <property type="entry name" value="N12N6MTFRASE"/>
</dbReference>
<dbReference type="PIRSF" id="PIRSF017259">
    <property type="entry name" value="tRNA_mtfrase_TRM11"/>
    <property type="match status" value="1"/>
</dbReference>
<dbReference type="CDD" id="cd02440">
    <property type="entry name" value="AdoMet_MTases"/>
    <property type="match status" value="1"/>
</dbReference>
<comment type="subcellular location">
    <subcellularLocation>
        <location evidence="1">Cytoplasm</location>
    </subcellularLocation>
</comment>
<comment type="catalytic activity">
    <reaction evidence="9">
        <text>guanosine(10) in tRNA + S-adenosyl-L-methionine = N(2)-methylguanosine(10) in tRNA + S-adenosyl-L-homocysteine + H(+)</text>
        <dbReference type="Rhea" id="RHEA:43128"/>
        <dbReference type="Rhea" id="RHEA-COMP:10355"/>
        <dbReference type="Rhea" id="RHEA-COMP:10357"/>
        <dbReference type="ChEBI" id="CHEBI:15378"/>
        <dbReference type="ChEBI" id="CHEBI:57856"/>
        <dbReference type="ChEBI" id="CHEBI:59789"/>
        <dbReference type="ChEBI" id="CHEBI:74269"/>
        <dbReference type="ChEBI" id="CHEBI:74481"/>
        <dbReference type="EC" id="2.1.1.214"/>
    </reaction>
    <physiologicalReaction direction="left-to-right" evidence="9">
        <dbReference type="Rhea" id="RHEA:43129"/>
    </physiologicalReaction>
</comment>
<dbReference type="Proteomes" id="UP001652620">
    <property type="component" value="Unplaced"/>
</dbReference>
<comment type="subunit">
    <text evidence="11">Part of the heterodimeric TRMT11-TRM112 methyltransferase complex; this complex forms an active tRNA methyltransferase, where TRMT112 acts as an activator of the catalytic subunit TRMT11.</text>
</comment>
<dbReference type="InterPro" id="IPR002052">
    <property type="entry name" value="DNA_methylase_N6_adenine_CS"/>
</dbReference>
<dbReference type="Pfam" id="PF25904">
    <property type="entry name" value="Tmrp11_N"/>
    <property type="match status" value="1"/>
</dbReference>
<evidence type="ECO:0000256" key="5">
    <source>
        <dbReference type="ARBA" id="ARBA00022679"/>
    </source>
</evidence>
<evidence type="ECO:0000256" key="10">
    <source>
        <dbReference type="ARBA" id="ARBA00056270"/>
    </source>
</evidence>
<dbReference type="InterPro" id="IPR000241">
    <property type="entry name" value="RlmKL-like_Mtase"/>
</dbReference>
<feature type="region of interest" description="Disordered" evidence="16">
    <location>
        <begin position="330"/>
        <end position="353"/>
    </location>
</feature>
<dbReference type="PROSITE" id="PS51627">
    <property type="entry name" value="SAM_MT_TRM11"/>
    <property type="match status" value="1"/>
</dbReference>
<evidence type="ECO:0000256" key="8">
    <source>
        <dbReference type="ARBA" id="ARBA00022884"/>
    </source>
</evidence>
<evidence type="ECO:0000313" key="19">
    <source>
        <dbReference type="Proteomes" id="UP001652620"/>
    </source>
</evidence>
<dbReference type="RefSeq" id="XP_049317318.1">
    <property type="nucleotide sequence ID" value="XM_049461361.1"/>
</dbReference>
<accession>A0ABM3K757</accession>
<evidence type="ECO:0000313" key="20">
    <source>
        <dbReference type="RefSeq" id="XP_049317318.1"/>
    </source>
</evidence>
<keyword evidence="5 15" id="KW-0808">Transferase</keyword>
<evidence type="ECO:0000256" key="15">
    <source>
        <dbReference type="PROSITE-ProRule" id="PRU00959"/>
    </source>
</evidence>
<evidence type="ECO:0000256" key="3">
    <source>
        <dbReference type="ARBA" id="ARBA00022555"/>
    </source>
</evidence>
<evidence type="ECO:0000256" key="1">
    <source>
        <dbReference type="ARBA" id="ARBA00004496"/>
    </source>
</evidence>